<dbReference type="Ensembl" id="ENSOMET00000008074.1">
    <property type="protein sequence ID" value="ENSOMEP00000005098.1"/>
    <property type="gene ID" value="ENSOMEG00000006076.1"/>
</dbReference>
<evidence type="ECO:0000259" key="1">
    <source>
        <dbReference type="Pfam" id="PF24764"/>
    </source>
</evidence>
<protein>
    <recommendedName>
        <fullName evidence="1">Integrase core domain-containing protein</fullName>
    </recommendedName>
</protein>
<name>A0A3B3BJA8_ORYME</name>
<organism evidence="2 3">
    <name type="scientific">Oryzias melastigma</name>
    <name type="common">Marine medaka</name>
    <dbReference type="NCBI Taxonomy" id="30732"/>
    <lineage>
        <taxon>Eukaryota</taxon>
        <taxon>Metazoa</taxon>
        <taxon>Chordata</taxon>
        <taxon>Craniata</taxon>
        <taxon>Vertebrata</taxon>
        <taxon>Euteleostomi</taxon>
        <taxon>Actinopterygii</taxon>
        <taxon>Neopterygii</taxon>
        <taxon>Teleostei</taxon>
        <taxon>Neoteleostei</taxon>
        <taxon>Acanthomorphata</taxon>
        <taxon>Ovalentaria</taxon>
        <taxon>Atherinomorphae</taxon>
        <taxon>Beloniformes</taxon>
        <taxon>Adrianichthyidae</taxon>
        <taxon>Oryziinae</taxon>
        <taxon>Oryzias</taxon>
    </lineage>
</organism>
<evidence type="ECO:0000313" key="3">
    <source>
        <dbReference type="Proteomes" id="UP000261560"/>
    </source>
</evidence>
<dbReference type="PANTHER" id="PTHR46791:SF11">
    <property type="entry name" value="INTEGRASE CATALYTIC DOMAIN-CONTAINING PROTEIN"/>
    <property type="match status" value="1"/>
</dbReference>
<accession>A0A3B3BJA8</accession>
<sequence length="436" mass="49336">MAQALGSALAREISGNLPTSTSCLKMVFIGALCEHIELSQDVTERLTDLNNAIQQHRNSQEPTSIERSSKRRLRRIDISIEHLIHLLETGLSVNTIAKLWGVSHATLFRRMAENNLSVRNLYSTCTDAELDVLVTEIKARMPNAGYRLVKGTLKAQGHHLGWDRVKASMHRVDSLGILSRMTQLGCVVRRTYSVPGPKYLVHIDTNHMLIRWAFVCYCMYCINFTGNLMYLGAANNNRSDTTLAFFSRGVEELGYPLRVRADHGGENIGVARLMLTVRGPENGSFIAGKSVHNQRFVFGPCQPKKKLNIEQNLLDLSHPLHLFCCHYVFLPRLQVNLDTFRQGWDNHPLRTEQNLTPNQLWELGQEMHPVVDPEELSALVPDPHAEVQVPEFDNPLADDQMELLRENIDPLQSSESSGMDIYLQTLQYVETFLVTN</sequence>
<dbReference type="STRING" id="30732.ENSOMEP00000005098"/>
<feature type="domain" description="Integrase core" evidence="1">
    <location>
        <begin position="192"/>
        <end position="363"/>
    </location>
</feature>
<reference evidence="2" key="1">
    <citation type="submission" date="2025-08" db="UniProtKB">
        <authorList>
            <consortium name="Ensembl"/>
        </authorList>
    </citation>
    <scope>IDENTIFICATION</scope>
</reference>
<dbReference type="Pfam" id="PF24764">
    <property type="entry name" value="rva_4"/>
    <property type="match status" value="1"/>
</dbReference>
<dbReference type="InterPro" id="IPR058913">
    <property type="entry name" value="Integrase_dom_put"/>
</dbReference>
<keyword evidence="3" id="KW-1185">Reference proteome</keyword>
<dbReference type="PaxDb" id="30732-ENSOMEP00000005098"/>
<dbReference type="AlphaFoldDB" id="A0A3B3BJA8"/>
<proteinExistence type="predicted"/>
<dbReference type="Proteomes" id="UP000261560">
    <property type="component" value="Unplaced"/>
</dbReference>
<dbReference type="OMA" id="LHLFCCH"/>
<reference evidence="2" key="2">
    <citation type="submission" date="2025-09" db="UniProtKB">
        <authorList>
            <consortium name="Ensembl"/>
        </authorList>
    </citation>
    <scope>IDENTIFICATION</scope>
</reference>
<dbReference type="GeneTree" id="ENSGT00940000164996"/>
<evidence type="ECO:0000313" key="2">
    <source>
        <dbReference type="Ensembl" id="ENSOMEP00000005098.1"/>
    </source>
</evidence>
<dbReference type="PANTHER" id="PTHR46791">
    <property type="entry name" value="EXPRESSED PROTEIN"/>
    <property type="match status" value="1"/>
</dbReference>